<feature type="region of interest" description="Disordered" evidence="1">
    <location>
        <begin position="1"/>
        <end position="60"/>
    </location>
</feature>
<organism evidence="2 3">
    <name type="scientific">Pseudarthrobacter psychrotolerans</name>
    <dbReference type="NCBI Taxonomy" id="2697569"/>
    <lineage>
        <taxon>Bacteria</taxon>
        <taxon>Bacillati</taxon>
        <taxon>Actinomycetota</taxon>
        <taxon>Actinomycetes</taxon>
        <taxon>Micrococcales</taxon>
        <taxon>Micrococcaceae</taxon>
        <taxon>Pseudarthrobacter</taxon>
    </lineage>
</organism>
<gene>
    <name evidence="2" type="ORF">GU243_08460</name>
</gene>
<reference evidence="2 3" key="1">
    <citation type="submission" date="2020-01" db="EMBL/GenBank/DDBJ databases">
        <title>Pseudarthrobacter psychrotolerans sp. nov., isolated from antarctic soil.</title>
        <authorList>
            <person name="Shin Y."/>
            <person name="Park W."/>
        </authorList>
    </citation>
    <scope>NUCLEOTIDE SEQUENCE [LARGE SCALE GENOMIC DNA]</scope>
    <source>
        <strain evidence="2 3">YJ56</strain>
    </source>
</reference>
<dbReference type="AlphaFoldDB" id="A0A6P1NGI9"/>
<dbReference type="EMBL" id="CP047898">
    <property type="protein sequence ID" value="QHK19755.1"/>
    <property type="molecule type" value="Genomic_DNA"/>
</dbReference>
<sequence>MPGTIPVPWGVTHPARLSPEPEPQLASARRQSVDDLLPGPGSLRHSENPADLTPWDPGGSSCLDRLTKGLVRGRGSAAASKQVLHRILSPAFPPPQEHPGFAP</sequence>
<evidence type="ECO:0000313" key="2">
    <source>
        <dbReference type="EMBL" id="QHK19755.1"/>
    </source>
</evidence>
<evidence type="ECO:0000256" key="1">
    <source>
        <dbReference type="SAM" id="MobiDB-lite"/>
    </source>
</evidence>
<protein>
    <submittedName>
        <fullName evidence="2">Uncharacterized protein</fullName>
    </submittedName>
</protein>
<dbReference type="Proteomes" id="UP000464186">
    <property type="component" value="Chromosome"/>
</dbReference>
<proteinExistence type="predicted"/>
<keyword evidence="3" id="KW-1185">Reference proteome</keyword>
<evidence type="ECO:0000313" key="3">
    <source>
        <dbReference type="Proteomes" id="UP000464186"/>
    </source>
</evidence>
<accession>A0A6P1NGI9</accession>
<dbReference type="KEGG" id="psey:GU243_08460"/>
<name>A0A6P1NGI9_9MICC</name>